<evidence type="ECO:0000313" key="2">
    <source>
        <dbReference type="EMBL" id="VDP34815.1"/>
    </source>
</evidence>
<organism evidence="3 4">
    <name type="scientific">Heligmosomoides polygyrus</name>
    <name type="common">Parasitic roundworm</name>
    <dbReference type="NCBI Taxonomy" id="6339"/>
    <lineage>
        <taxon>Eukaryota</taxon>
        <taxon>Metazoa</taxon>
        <taxon>Ecdysozoa</taxon>
        <taxon>Nematoda</taxon>
        <taxon>Chromadorea</taxon>
        <taxon>Rhabditida</taxon>
        <taxon>Rhabditina</taxon>
        <taxon>Rhabditomorpha</taxon>
        <taxon>Strongyloidea</taxon>
        <taxon>Heligmosomidae</taxon>
        <taxon>Heligmosomoides</taxon>
    </lineage>
</organism>
<name>A0A183GJF7_HELPZ</name>
<evidence type="ECO:0000256" key="1">
    <source>
        <dbReference type="SAM" id="MobiDB-lite"/>
    </source>
</evidence>
<accession>A0A183GJF7</accession>
<dbReference type="WBParaSite" id="HPBE_0002280601-mRNA-1">
    <property type="protein sequence ID" value="HPBE_0002280601-mRNA-1"/>
    <property type="gene ID" value="HPBE_0002280601"/>
</dbReference>
<accession>A0A3P8DSK4</accession>
<reference evidence="4" key="2">
    <citation type="submission" date="2019-09" db="UniProtKB">
        <authorList>
            <consortium name="WormBaseParasite"/>
        </authorList>
    </citation>
    <scope>IDENTIFICATION</scope>
</reference>
<sequence length="93" mass="9875">MGRRALDGAPLEDVSEDRRRTGALHKCAGPSDSTRTLTAPKSVFPILVFPDCGRIPTAPDSSLLDCVQILADPAFLPPNKVSFVHAQILAPPA</sequence>
<reference evidence="2 3" key="1">
    <citation type="submission" date="2018-11" db="EMBL/GenBank/DDBJ databases">
        <authorList>
            <consortium name="Pathogen Informatics"/>
        </authorList>
    </citation>
    <scope>NUCLEOTIDE SEQUENCE [LARGE SCALE GENOMIC DNA]</scope>
</reference>
<keyword evidence="3" id="KW-1185">Reference proteome</keyword>
<dbReference type="Proteomes" id="UP000050761">
    <property type="component" value="Unassembled WGS sequence"/>
</dbReference>
<evidence type="ECO:0000313" key="3">
    <source>
        <dbReference type="Proteomes" id="UP000050761"/>
    </source>
</evidence>
<evidence type="ECO:0000313" key="4">
    <source>
        <dbReference type="WBParaSite" id="HPBE_0002280601-mRNA-1"/>
    </source>
</evidence>
<protein>
    <submittedName>
        <fullName evidence="2 4">Uncharacterized protein</fullName>
    </submittedName>
</protein>
<proteinExistence type="predicted"/>
<feature type="region of interest" description="Disordered" evidence="1">
    <location>
        <begin position="1"/>
        <end position="33"/>
    </location>
</feature>
<gene>
    <name evidence="2" type="ORF">HPBE_LOCUS22807</name>
</gene>
<dbReference type="EMBL" id="UZAH01034375">
    <property type="protein sequence ID" value="VDP34815.1"/>
    <property type="molecule type" value="Genomic_DNA"/>
</dbReference>
<dbReference type="AlphaFoldDB" id="A0A183GJF7"/>